<protein>
    <submittedName>
        <fullName evidence="4">Transporter substrate-binding domain-containing protein</fullName>
    </submittedName>
</protein>
<organism evidence="4 5">
    <name type="scientific">Pseudonocardia lutea</name>
    <dbReference type="NCBI Taxonomy" id="2172015"/>
    <lineage>
        <taxon>Bacteria</taxon>
        <taxon>Bacillati</taxon>
        <taxon>Actinomycetota</taxon>
        <taxon>Actinomycetes</taxon>
        <taxon>Pseudonocardiales</taxon>
        <taxon>Pseudonocardiaceae</taxon>
        <taxon>Pseudonocardia</taxon>
    </lineage>
</organism>
<dbReference type="EMBL" id="JBHSQK010000008">
    <property type="protein sequence ID" value="MFC5947596.1"/>
    <property type="molecule type" value="Genomic_DNA"/>
</dbReference>
<dbReference type="Proteomes" id="UP001596119">
    <property type="component" value="Unassembled WGS sequence"/>
</dbReference>
<feature type="signal peptide" evidence="2">
    <location>
        <begin position="1"/>
        <end position="23"/>
    </location>
</feature>
<keyword evidence="1 2" id="KW-0732">Signal</keyword>
<feature type="domain" description="Solute-binding protein family 3/N-terminal" evidence="3">
    <location>
        <begin position="41"/>
        <end position="268"/>
    </location>
</feature>
<dbReference type="PANTHER" id="PTHR35936:SF17">
    <property type="entry name" value="ARGININE-BINDING EXTRACELLULAR PROTEIN ARTP"/>
    <property type="match status" value="1"/>
</dbReference>
<dbReference type="PROSITE" id="PS51257">
    <property type="entry name" value="PROKAR_LIPOPROTEIN"/>
    <property type="match status" value="1"/>
</dbReference>
<name>A0ABW1I1V7_9PSEU</name>
<dbReference type="Pfam" id="PF00497">
    <property type="entry name" value="SBP_bac_3"/>
    <property type="match status" value="1"/>
</dbReference>
<accession>A0ABW1I1V7</accession>
<dbReference type="RefSeq" id="WP_379564613.1">
    <property type="nucleotide sequence ID" value="NZ_JBHSQK010000008.1"/>
</dbReference>
<dbReference type="SUPFAM" id="SSF53850">
    <property type="entry name" value="Periplasmic binding protein-like II"/>
    <property type="match status" value="1"/>
</dbReference>
<evidence type="ECO:0000256" key="1">
    <source>
        <dbReference type="ARBA" id="ARBA00022729"/>
    </source>
</evidence>
<feature type="chain" id="PRO_5046164341" evidence="2">
    <location>
        <begin position="24"/>
        <end position="295"/>
    </location>
</feature>
<gene>
    <name evidence="4" type="ORF">ACFQH9_04835</name>
</gene>
<keyword evidence="5" id="KW-1185">Reference proteome</keyword>
<evidence type="ECO:0000256" key="2">
    <source>
        <dbReference type="SAM" id="SignalP"/>
    </source>
</evidence>
<evidence type="ECO:0000313" key="5">
    <source>
        <dbReference type="Proteomes" id="UP001596119"/>
    </source>
</evidence>
<dbReference type="Gene3D" id="3.40.190.10">
    <property type="entry name" value="Periplasmic binding protein-like II"/>
    <property type="match status" value="2"/>
</dbReference>
<proteinExistence type="predicted"/>
<reference evidence="5" key="1">
    <citation type="journal article" date="2019" name="Int. J. Syst. Evol. Microbiol.">
        <title>The Global Catalogue of Microorganisms (GCM) 10K type strain sequencing project: providing services to taxonomists for standard genome sequencing and annotation.</title>
        <authorList>
            <consortium name="The Broad Institute Genomics Platform"/>
            <consortium name="The Broad Institute Genome Sequencing Center for Infectious Disease"/>
            <person name="Wu L."/>
            <person name="Ma J."/>
        </authorList>
    </citation>
    <scope>NUCLEOTIDE SEQUENCE [LARGE SCALE GENOMIC DNA]</scope>
    <source>
        <strain evidence="5">CGMCC 4.7397</strain>
    </source>
</reference>
<dbReference type="InterPro" id="IPR006311">
    <property type="entry name" value="TAT_signal"/>
</dbReference>
<evidence type="ECO:0000313" key="4">
    <source>
        <dbReference type="EMBL" id="MFC5947596.1"/>
    </source>
</evidence>
<evidence type="ECO:0000259" key="3">
    <source>
        <dbReference type="SMART" id="SM00062"/>
    </source>
</evidence>
<dbReference type="InterPro" id="IPR001638">
    <property type="entry name" value="Solute-binding_3/MltF_N"/>
</dbReference>
<sequence length="295" mass="30163">MHLVSRRSLLAGAAALGGAAALAACGSRAGSALERMRADGVARIGIAGERPYGYSSTDGTVTGEAPEVARAVLAGLGVGGIEAIQVPFAALLDGLLAEQFDIVAAGTTVTPSRCGRVAFSRPDFLAPLAFLVPEGNPRGIRTFDGVRRAGIELAVLTGSAEQEYARAAGLPPEAIRTYDGQSTLFRAVAGGEVPAAVLTRISLLDELARNPGAAVQVTPGVAARVDADGRRVYPVGAFAFRPGDADLRTAFDAGLTALHTSGRWLELVRPFGFTAENLPPAELTTDSLCAGATGP</sequence>
<dbReference type="PANTHER" id="PTHR35936">
    <property type="entry name" value="MEMBRANE-BOUND LYTIC MUREIN TRANSGLYCOSYLASE F"/>
    <property type="match status" value="1"/>
</dbReference>
<dbReference type="SMART" id="SM00062">
    <property type="entry name" value="PBPb"/>
    <property type="match status" value="1"/>
</dbReference>
<comment type="caution">
    <text evidence="4">The sequence shown here is derived from an EMBL/GenBank/DDBJ whole genome shotgun (WGS) entry which is preliminary data.</text>
</comment>
<dbReference type="PROSITE" id="PS51318">
    <property type="entry name" value="TAT"/>
    <property type="match status" value="1"/>
</dbReference>